<evidence type="ECO:0000313" key="1">
    <source>
        <dbReference type="EMBL" id="QWU82492.1"/>
    </source>
</evidence>
<keyword evidence="2" id="KW-1185">Reference proteome</keyword>
<organism evidence="1 2">
    <name type="scientific">Pseudomonas lijiangensis</name>
    <dbReference type="NCBI Taxonomy" id="2995658"/>
    <lineage>
        <taxon>Bacteria</taxon>
        <taxon>Pseudomonadati</taxon>
        <taxon>Pseudomonadota</taxon>
        <taxon>Gammaproteobacteria</taxon>
        <taxon>Pseudomonadales</taxon>
        <taxon>Pseudomonadaceae</taxon>
        <taxon>Pseudomonas</taxon>
    </lineage>
</organism>
<protein>
    <submittedName>
        <fullName evidence="1">Uncharacterized protein</fullName>
    </submittedName>
</protein>
<accession>A0ABX8HPX9</accession>
<name>A0ABX8HPX9_9PSED</name>
<gene>
    <name evidence="1" type="ORF">KQP88_21070</name>
</gene>
<dbReference type="Proteomes" id="UP000683401">
    <property type="component" value="Chromosome"/>
</dbReference>
<dbReference type="EMBL" id="CP076668">
    <property type="protein sequence ID" value="QWU82492.1"/>
    <property type="molecule type" value="Genomic_DNA"/>
</dbReference>
<sequence length="83" mass="9430">MQSALYDHVRNAVHKQWDPIGIAAYSDEMGEYDAYIPGLCKLIESKAGREMLIEYLWSIETIIIGLSGDRPQTERFADQLLAL</sequence>
<dbReference type="RefSeq" id="WP_216704096.1">
    <property type="nucleotide sequence ID" value="NZ_CP076668.1"/>
</dbReference>
<proteinExistence type="predicted"/>
<reference evidence="2" key="1">
    <citation type="submission" date="2021-06" db="EMBL/GenBank/DDBJ databases">
        <title>Identification of Pseudomonas cichorii causing bacterial leaf black spot of flue-cured tobacco, a new disease in China.</title>
        <authorList>
            <person name="Lu C.-H."/>
        </authorList>
    </citation>
    <scope>NUCLEOTIDE SEQUENCE [LARGE SCALE GENOMIC DNA]</scope>
    <source>
        <strain evidence="2">LJ2</strain>
    </source>
</reference>
<evidence type="ECO:0000313" key="2">
    <source>
        <dbReference type="Proteomes" id="UP000683401"/>
    </source>
</evidence>